<protein>
    <submittedName>
        <fullName evidence="2">Uncharacterized protein</fullName>
    </submittedName>
</protein>
<proteinExistence type="predicted"/>
<dbReference type="Proteomes" id="UP000632659">
    <property type="component" value="Unassembled WGS sequence"/>
</dbReference>
<keyword evidence="1" id="KW-0812">Transmembrane</keyword>
<evidence type="ECO:0000313" key="3">
    <source>
        <dbReference type="Proteomes" id="UP000632659"/>
    </source>
</evidence>
<feature type="transmembrane region" description="Helical" evidence="1">
    <location>
        <begin position="12"/>
        <end position="30"/>
    </location>
</feature>
<keyword evidence="1" id="KW-1133">Transmembrane helix</keyword>
<dbReference type="RefSeq" id="WP_093988602.1">
    <property type="nucleotide sequence ID" value="NZ_FYDD01000003.1"/>
</dbReference>
<sequence length="62" mass="7051">MKQYLSDHKILQVILCLIIFIVSLALIILGQKEIGYIGILKMMIGLAGILFLLGFYNSFYNK</sequence>
<feature type="transmembrane region" description="Helical" evidence="1">
    <location>
        <begin position="36"/>
        <end position="56"/>
    </location>
</feature>
<keyword evidence="1" id="KW-0472">Membrane</keyword>
<reference evidence="2" key="1">
    <citation type="submission" date="2020-08" db="EMBL/GenBank/DDBJ databases">
        <title>Genome public.</title>
        <authorList>
            <person name="Liu C."/>
            <person name="Sun Q."/>
        </authorList>
    </citation>
    <scope>NUCLEOTIDE SEQUENCE</scope>
    <source>
        <strain evidence="2">NSJ-15</strain>
    </source>
</reference>
<comment type="caution">
    <text evidence="2">The sequence shown here is derived from an EMBL/GenBank/DDBJ whole genome shotgun (WGS) entry which is preliminary data.</text>
</comment>
<keyword evidence="3" id="KW-1185">Reference proteome</keyword>
<evidence type="ECO:0000313" key="2">
    <source>
        <dbReference type="EMBL" id="MBC8610197.1"/>
    </source>
</evidence>
<dbReference type="InterPro" id="IPR054198">
    <property type="entry name" value="DUF6903"/>
</dbReference>
<accession>A0A8J6TYN8</accession>
<gene>
    <name evidence="2" type="ORF">H8702_03530</name>
</gene>
<name>A0A8J6TYN8_9FIRM</name>
<dbReference type="AlphaFoldDB" id="A0A8J6TYN8"/>
<dbReference type="EMBL" id="JACRTL010000001">
    <property type="protein sequence ID" value="MBC8610197.1"/>
    <property type="molecule type" value="Genomic_DNA"/>
</dbReference>
<dbReference type="Pfam" id="PF21844">
    <property type="entry name" value="DUF6903"/>
    <property type="match status" value="1"/>
</dbReference>
<organism evidence="2 3">
    <name type="scientific">Massiliimalia timonensis</name>
    <dbReference type="NCBI Taxonomy" id="1987501"/>
    <lineage>
        <taxon>Bacteria</taxon>
        <taxon>Bacillati</taxon>
        <taxon>Bacillota</taxon>
        <taxon>Clostridia</taxon>
        <taxon>Eubacteriales</taxon>
        <taxon>Oscillospiraceae</taxon>
        <taxon>Massiliimalia</taxon>
    </lineage>
</organism>
<evidence type="ECO:0000256" key="1">
    <source>
        <dbReference type="SAM" id="Phobius"/>
    </source>
</evidence>